<gene>
    <name evidence="1" type="ORF">WY13_00003</name>
</gene>
<dbReference type="OrthoDB" id="1935443at2"/>
<dbReference type="PATRIC" id="fig|1538.10.peg.484"/>
<protein>
    <submittedName>
        <fullName evidence="1">Uncharacterized protein</fullName>
    </submittedName>
</protein>
<dbReference type="EMBL" id="LITT01000001">
    <property type="protein sequence ID" value="OAA92296.1"/>
    <property type="molecule type" value="Genomic_DNA"/>
</dbReference>
<proteinExistence type="predicted"/>
<reference evidence="1 2" key="1">
    <citation type="journal article" date="2015" name="Biotechnol. Bioeng.">
        <title>Genome sequence and phenotypic characterization of Caulobacter segnis.</title>
        <authorList>
            <person name="Patel S."/>
            <person name="Fletcher B."/>
            <person name="Scott D.C."/>
            <person name="Ely B."/>
        </authorList>
    </citation>
    <scope>NUCLEOTIDE SEQUENCE [LARGE SCALE GENOMIC DNA]</scope>
    <source>
        <strain evidence="1 2">ERI-2</strain>
    </source>
</reference>
<dbReference type="RefSeq" id="WP_063553694.1">
    <property type="nucleotide sequence ID" value="NZ_LITT01000001.1"/>
</dbReference>
<evidence type="ECO:0000313" key="1">
    <source>
        <dbReference type="EMBL" id="OAA92296.1"/>
    </source>
</evidence>
<name>A0A162LE07_9CLOT</name>
<accession>A0A162LE07</accession>
<organism evidence="1 2">
    <name type="scientific">Clostridium ljungdahlii</name>
    <dbReference type="NCBI Taxonomy" id="1538"/>
    <lineage>
        <taxon>Bacteria</taxon>
        <taxon>Bacillati</taxon>
        <taxon>Bacillota</taxon>
        <taxon>Clostridia</taxon>
        <taxon>Eubacteriales</taxon>
        <taxon>Clostridiaceae</taxon>
        <taxon>Clostridium</taxon>
    </lineage>
</organism>
<dbReference type="Proteomes" id="UP000077407">
    <property type="component" value="Unassembled WGS sequence"/>
</dbReference>
<dbReference type="AlphaFoldDB" id="A0A162LE07"/>
<comment type="caution">
    <text evidence="1">The sequence shown here is derived from an EMBL/GenBank/DDBJ whole genome shotgun (WGS) entry which is preliminary data.</text>
</comment>
<evidence type="ECO:0000313" key="2">
    <source>
        <dbReference type="Proteomes" id="UP000077407"/>
    </source>
</evidence>
<sequence length="79" mass="9088">MSEYKMSIKGKITLEDYSSIYDYIAIVNKNDKLTIVVDSNEDKNVDIVCNMLKNKYFTVNQNETCDGGKYCIKAFKNVD</sequence>